<keyword evidence="3" id="KW-1185">Reference proteome</keyword>
<accession>A0A328TZH7</accession>
<dbReference type="Proteomes" id="UP000249260">
    <property type="component" value="Unassembled WGS sequence"/>
</dbReference>
<name>A0A328TZH7_9BACL</name>
<dbReference type="EMBL" id="QLUW01000005">
    <property type="protein sequence ID" value="RAP74005.1"/>
    <property type="molecule type" value="Genomic_DNA"/>
</dbReference>
<dbReference type="AlphaFoldDB" id="A0A328TZH7"/>
<dbReference type="GO" id="GO:0016740">
    <property type="term" value="F:transferase activity"/>
    <property type="evidence" value="ECO:0007669"/>
    <property type="project" value="UniProtKB-KW"/>
</dbReference>
<dbReference type="Pfam" id="PF04230">
    <property type="entry name" value="PS_pyruv_trans"/>
    <property type="match status" value="1"/>
</dbReference>
<dbReference type="OrthoDB" id="9799278at2"/>
<keyword evidence="2" id="KW-0808">Transferase</keyword>
<reference evidence="2 3" key="1">
    <citation type="submission" date="2018-06" db="EMBL/GenBank/DDBJ databases">
        <title>Paenibacillus montanisoli sp. nov., isolated from mountain area soil.</title>
        <authorList>
            <person name="Wu M."/>
        </authorList>
    </citation>
    <scope>NUCLEOTIDE SEQUENCE [LARGE SCALE GENOMIC DNA]</scope>
    <source>
        <strain evidence="2 3">RA17</strain>
    </source>
</reference>
<dbReference type="RefSeq" id="WP_112884794.1">
    <property type="nucleotide sequence ID" value="NZ_QLUW01000005.1"/>
</dbReference>
<organism evidence="2 3">
    <name type="scientific">Paenibacillus montanisoli</name>
    <dbReference type="NCBI Taxonomy" id="2081970"/>
    <lineage>
        <taxon>Bacteria</taxon>
        <taxon>Bacillati</taxon>
        <taxon>Bacillota</taxon>
        <taxon>Bacilli</taxon>
        <taxon>Bacillales</taxon>
        <taxon>Paenibacillaceae</taxon>
        <taxon>Paenibacillus</taxon>
    </lineage>
</organism>
<evidence type="ECO:0000313" key="2">
    <source>
        <dbReference type="EMBL" id="RAP74005.1"/>
    </source>
</evidence>
<feature type="domain" description="Polysaccharide pyruvyl transferase" evidence="1">
    <location>
        <begin position="14"/>
        <end position="298"/>
    </location>
</feature>
<dbReference type="InterPro" id="IPR007345">
    <property type="entry name" value="Polysacch_pyruvyl_Trfase"/>
</dbReference>
<gene>
    <name evidence="2" type="ORF">DL346_23300</name>
</gene>
<evidence type="ECO:0000313" key="3">
    <source>
        <dbReference type="Proteomes" id="UP000249260"/>
    </source>
</evidence>
<evidence type="ECO:0000259" key="1">
    <source>
        <dbReference type="Pfam" id="PF04230"/>
    </source>
</evidence>
<proteinExistence type="predicted"/>
<comment type="caution">
    <text evidence="2">The sequence shown here is derived from an EMBL/GenBank/DDBJ whole genome shotgun (WGS) entry which is preliminary data.</text>
</comment>
<sequence>MKKIGILTFHRSINYGAVLQAYALKSVITKLGAHCNIIDYKNQYIDEINRVKLFDFNSSKSFINGILTYAAKKEKYEKFVEFREKYLVDEERDLDISTLNQRQNYYDAYITGSDQVWNYGLSNFDKTYFLDFVSDSKKKYSYAASFGFLEIPKDYINKYRELLGNFNKISVREEQGKKIVNSLLQKKVPVVQDPTLLLNVNEWIEAFRISKNNNPKKYILLYLMIPEPNIVKFTEELAKETGYEIIYITDRIARNIKATFARTVSPVEWLELFLNATYIVTNSFHGVAFSINFNKNFFMGLLPSPANVNSRLENIINIFGLKERQIGIGNKIDIGNVIDYDPINRILSDAREQSMAYLKTIISDTDE</sequence>
<protein>
    <submittedName>
        <fullName evidence="2">Polysaccharide pyruvyl transferase family protein</fullName>
    </submittedName>
</protein>